<dbReference type="InterPro" id="IPR024973">
    <property type="entry name" value="ESPR"/>
</dbReference>
<dbReference type="Pfam" id="PF18883">
    <property type="entry name" value="AC_1"/>
    <property type="match status" value="1"/>
</dbReference>
<keyword evidence="1" id="KW-0472">Membrane</keyword>
<dbReference type="Gene3D" id="2.40.128.130">
    <property type="entry name" value="Autotransporter beta-domain"/>
    <property type="match status" value="1"/>
</dbReference>
<organism evidence="3 4">
    <name type="scientific">Glaciimonas immobilis</name>
    <dbReference type="NCBI Taxonomy" id="728004"/>
    <lineage>
        <taxon>Bacteria</taxon>
        <taxon>Pseudomonadati</taxon>
        <taxon>Pseudomonadota</taxon>
        <taxon>Betaproteobacteria</taxon>
        <taxon>Burkholderiales</taxon>
        <taxon>Oxalobacteraceae</taxon>
        <taxon>Glaciimonas</taxon>
    </lineage>
</organism>
<dbReference type="PANTHER" id="PTHR35037">
    <property type="entry name" value="C-TERMINAL REGION OF AIDA-LIKE PROTEIN"/>
    <property type="match status" value="1"/>
</dbReference>
<reference evidence="3 4" key="1">
    <citation type="submission" date="2020-08" db="EMBL/GenBank/DDBJ databases">
        <title>Genomic Encyclopedia of Type Strains, Phase IV (KMG-IV): sequencing the most valuable type-strain genomes for metagenomic binning, comparative biology and taxonomic classification.</title>
        <authorList>
            <person name="Goeker M."/>
        </authorList>
    </citation>
    <scope>NUCLEOTIDE SEQUENCE [LARGE SCALE GENOMIC DNA]</scope>
    <source>
        <strain evidence="3 4">DSM 23240</strain>
    </source>
</reference>
<dbReference type="PANTHER" id="PTHR35037:SF3">
    <property type="entry name" value="C-TERMINAL REGION OF AIDA-LIKE PROTEIN"/>
    <property type="match status" value="1"/>
</dbReference>
<protein>
    <recommendedName>
        <fullName evidence="2">Autotransporter domain-containing protein</fullName>
    </recommendedName>
</protein>
<dbReference type="SMART" id="SM00869">
    <property type="entry name" value="Autotransporter"/>
    <property type="match status" value="1"/>
</dbReference>
<dbReference type="Proteomes" id="UP000571084">
    <property type="component" value="Unassembled WGS sequence"/>
</dbReference>
<name>A0A840S0S3_9BURK</name>
<dbReference type="InterPro" id="IPR011050">
    <property type="entry name" value="Pectin_lyase_fold/virulence"/>
</dbReference>
<feature type="domain" description="Autotransporter" evidence="2">
    <location>
        <begin position="1595"/>
        <end position="1872"/>
    </location>
</feature>
<keyword evidence="1" id="KW-0812">Transmembrane</keyword>
<dbReference type="InterPro" id="IPR051551">
    <property type="entry name" value="Autotransporter_adhesion"/>
</dbReference>
<accession>A0A840S0S3</accession>
<sequence length="1872" mass="187327">MNKIYKSVWNASNASWVAVSENGKGRVKNSRSNKRSAILSIAAFTLMGVPVLNSFAQTYAAPPTNSYSQTVTTVSNGNITAFTTPFNASAVAGNGAISNSYSLNAANAANLPNLQTNPSAFLSNLNNYWSVMPTNQEGSVTQVDPVTKVNRTVSVYTNGSLNYSTIGDANNFTFLVATPGTANLYIQAGMANVDKTGGTLNVNIGDNINTTDTGNALSIAARQTDITFADGTGSAASNINWTSKNRIIFDSTAVIAPVATTTLQGVATQFGGNLTAPDGKLFTVTNPVALQTYNAYLISLVTGAFGLTQAAYNAAFNQALGMETPFTVNVSQWTNGQANPTDPAAIDVKYLSVMHASGSNATAKLTSSGVLEVAGSADGALRADAGGHIINNGMLSVLQSSGSTLPAIAMMIDGAGSTALNSGVVTSGAWLNADGTKVQQGALSQGNLYQSYGVQVTNNGAFTNTGIINAALEGGPAQTIGVFLNEGGATASNSGIINISDSWGSTYASSVNGQAFGVLLQGTASFVNQASGTIYVGRAPQVHAGDVVADVAINNGNGINGAIVANGSGASIVNNGTLILGSLVQDAAGIALLGATNFSVTNNGAIDVNGGAGLAAPLQNVGILVLDSTVGTGTGAINNGAISVVGANNVGIKVIDTGSFGSVVTSTTAGSIAVSGGIDPTSGTRNYGVWAEGTGSGVATANIDSVISLTGVGAIGVLARGNAVINVGTDVLRNFGNTDEIGFFIDGTNAKINVAAANLNVNTDRSTLFRIADGANFNGQGLTMTASGINSTAVLGTGSGTAIKINNATVNVNNAGATAVLIEGGATGDISALTNISLNSAGAIGGIVDGQQHSLTGALVGAPNATTKLTTAKALTGSMDNIVGYITRNLGQLDNSGDIAFTGNDSIGIDVQQGGRLNNTGTITVGGGVGVRASGNDAKISNLGTVIVNTGVAGVQLLNGAALTLTGTNNSITTSGTANGVLLDTNAASLDASNLTLTANGTGAGIENKAEIGAVKLSNVTINTGNGPAIRTATSFDPTSIVTLNVLGSGTGIAFQQYGTGADVASNLVVGPHYTINVSGANGTGVRANTTGNVTTGGLITVSSTSGGAALVAHHATTINNTGSLSSASISSVGVIDASGNTAKTIINSGIITAASNANVAILGGDGGDTINLLGGAVTGKVNGGSGTNTVNWTGGTLKGEINLGAGNNNHALIGAVDISTTNHVTAGAGTTGNTLKFAGTQSAGRGFGSFATDDMTRGLNVGNSFNAITLANGADMRIIGDLAMQNAASTLTVADAASILRVGGSDATAGSIVNRNITDNGNVVFDNLDSQTYSGAISGSGNITRDLTGITTLTGANTYSGTTTILGGTLAAGASNTFSAASSHNVNKGAMLDLGGYDQSIGGLNNAGTVRLFSTNSAVLTGTQLTITGPIAGDGGTVLLGSQLGSDSSPTDALVLSGVAAIAQGTTNLLIVNRGGLGALTTGSGIPVVLVQNGATADVGTFALANAGGHIDAGAYQYHLTSAAGTRYLTTFAALPDPVTNLVPNPAYRNEVALYAALPNIIRQGDLAMLSTLHRRVGDENRQTAVDDDSDTGWINANRRGWGRAVGGNINMVQAGEASVNSHANMGGFQSGVDIYAGHNWGIGAYVGALELDGSVNGNVGGAFGSAGRMRSDSKFIGAYGTYLDDGFYTDLVFQYGIHRLSVTAPATQSNSDGFSTMASIEIGKSFPLGHGWMLEPQAQLIYNSIKLDSVNISGTTVEQNANPKALGRVGVRVTTDVATSIGHLQPYARVNIWHGFSGEDITTFVSPAAITPISTSVGYTSTETAFGLTLQLARTTSLYGEIGKLFKLGSSDEAQVRSSIEGSIGLKTSF</sequence>
<dbReference type="InterPro" id="IPR043990">
    <property type="entry name" value="AC_1"/>
</dbReference>
<dbReference type="PROSITE" id="PS51208">
    <property type="entry name" value="AUTOTRANSPORTER"/>
    <property type="match status" value="1"/>
</dbReference>
<keyword evidence="1" id="KW-1133">Transmembrane helix</keyword>
<dbReference type="SUPFAM" id="SSF51126">
    <property type="entry name" value="Pectin lyase-like"/>
    <property type="match status" value="1"/>
</dbReference>
<dbReference type="RefSeq" id="WP_168057025.1">
    <property type="nucleotide sequence ID" value="NZ_JAAOZT010000013.1"/>
</dbReference>
<dbReference type="Gene3D" id="2.160.20.20">
    <property type="match status" value="1"/>
</dbReference>
<gene>
    <name evidence="3" type="ORF">HNR39_004053</name>
</gene>
<dbReference type="EMBL" id="JACHHQ010000011">
    <property type="protein sequence ID" value="MBB5202189.1"/>
    <property type="molecule type" value="Genomic_DNA"/>
</dbReference>
<feature type="transmembrane region" description="Helical" evidence="1">
    <location>
        <begin position="36"/>
        <end position="56"/>
    </location>
</feature>
<dbReference type="InterPro" id="IPR036709">
    <property type="entry name" value="Autotransporte_beta_dom_sf"/>
</dbReference>
<proteinExistence type="predicted"/>
<keyword evidence="4" id="KW-1185">Reference proteome</keyword>
<evidence type="ECO:0000313" key="3">
    <source>
        <dbReference type="EMBL" id="MBB5202189.1"/>
    </source>
</evidence>
<evidence type="ECO:0000256" key="1">
    <source>
        <dbReference type="SAM" id="Phobius"/>
    </source>
</evidence>
<dbReference type="InterPro" id="IPR005546">
    <property type="entry name" value="Autotransporte_beta"/>
</dbReference>
<comment type="caution">
    <text evidence="3">The sequence shown here is derived from an EMBL/GenBank/DDBJ whole genome shotgun (WGS) entry which is preliminary data.</text>
</comment>
<dbReference type="Pfam" id="PF03797">
    <property type="entry name" value="Autotransporter"/>
    <property type="match status" value="1"/>
</dbReference>
<dbReference type="SUPFAM" id="SSF103515">
    <property type="entry name" value="Autotransporter"/>
    <property type="match status" value="1"/>
</dbReference>
<dbReference type="CDD" id="cd01344">
    <property type="entry name" value="PL2_Passenger_AT"/>
    <property type="match status" value="1"/>
</dbReference>
<evidence type="ECO:0000259" key="2">
    <source>
        <dbReference type="PROSITE" id="PS51208"/>
    </source>
</evidence>
<dbReference type="InterPro" id="IPR012332">
    <property type="entry name" value="Autotransporter_pectin_lyase_C"/>
</dbReference>
<evidence type="ECO:0000313" key="4">
    <source>
        <dbReference type="Proteomes" id="UP000571084"/>
    </source>
</evidence>
<dbReference type="Pfam" id="PF13018">
    <property type="entry name" value="ESPR"/>
    <property type="match status" value="1"/>
</dbReference>